<accession>A0ABW2FD62</accession>
<gene>
    <name evidence="1" type="ORF">ACFQMJ_17075</name>
</gene>
<evidence type="ECO:0000313" key="2">
    <source>
        <dbReference type="Proteomes" id="UP001596378"/>
    </source>
</evidence>
<comment type="caution">
    <text evidence="1">The sequence shown here is derived from an EMBL/GenBank/DDBJ whole genome shotgun (WGS) entry which is preliminary data.</text>
</comment>
<keyword evidence="2" id="KW-1185">Reference proteome</keyword>
<name>A0ABW2FD62_9BACL</name>
<proteinExistence type="predicted"/>
<dbReference type="Proteomes" id="UP001596378">
    <property type="component" value="Unassembled WGS sequence"/>
</dbReference>
<dbReference type="EMBL" id="JBHTAI010000010">
    <property type="protein sequence ID" value="MFC7150242.1"/>
    <property type="molecule type" value="Genomic_DNA"/>
</dbReference>
<protein>
    <submittedName>
        <fullName evidence="1">Uncharacterized protein</fullName>
    </submittedName>
</protein>
<sequence>MAAVLIVQRYFFQQKLTDQVALNEGVALTKEFSVKSTTENQNSSVKGTILVWGDKDKGIADHMRITASYEIDPEDFAGLTFYIPKKWYISNLLSSTPEGQETDLKPRAFERDSVIDEWRNRVEIGFNPSFKPVGGGTGTVMFDLVADRKAILPEETFNLLVTIGSDMKYGVRSVGVGFIKIPISVKAE</sequence>
<evidence type="ECO:0000313" key="1">
    <source>
        <dbReference type="EMBL" id="MFC7150242.1"/>
    </source>
</evidence>
<organism evidence="1 2">
    <name type="scientific">Cohnella cellulosilytica</name>
    <dbReference type="NCBI Taxonomy" id="986710"/>
    <lineage>
        <taxon>Bacteria</taxon>
        <taxon>Bacillati</taxon>
        <taxon>Bacillota</taxon>
        <taxon>Bacilli</taxon>
        <taxon>Bacillales</taxon>
        <taxon>Paenibacillaceae</taxon>
        <taxon>Cohnella</taxon>
    </lineage>
</organism>
<reference evidence="2" key="1">
    <citation type="journal article" date="2019" name="Int. J. Syst. Evol. Microbiol.">
        <title>The Global Catalogue of Microorganisms (GCM) 10K type strain sequencing project: providing services to taxonomists for standard genome sequencing and annotation.</title>
        <authorList>
            <consortium name="The Broad Institute Genomics Platform"/>
            <consortium name="The Broad Institute Genome Sequencing Center for Infectious Disease"/>
            <person name="Wu L."/>
            <person name="Ma J."/>
        </authorList>
    </citation>
    <scope>NUCLEOTIDE SEQUENCE [LARGE SCALE GENOMIC DNA]</scope>
    <source>
        <strain evidence="2">KCTC 12907</strain>
    </source>
</reference>
<dbReference type="RefSeq" id="WP_378107742.1">
    <property type="nucleotide sequence ID" value="NZ_JBHSUP010000026.1"/>
</dbReference>